<evidence type="ECO:0000259" key="1">
    <source>
        <dbReference type="Pfam" id="PF00535"/>
    </source>
</evidence>
<dbReference type="RefSeq" id="WP_062370012.1">
    <property type="nucleotide sequence ID" value="NZ_CP007140.1"/>
</dbReference>
<dbReference type="CDD" id="cd04179">
    <property type="entry name" value="DPM_DPG-synthase_like"/>
    <property type="match status" value="1"/>
</dbReference>
<reference evidence="2 3" key="1">
    <citation type="submission" date="2014-01" db="EMBL/GenBank/DDBJ databases">
        <title>Genome sequencing of Thermococcus guaymasensis.</title>
        <authorList>
            <person name="Zhang X."/>
            <person name="Alvare G."/>
            <person name="Fristensky B."/>
            <person name="Chen L."/>
            <person name="Suen T."/>
            <person name="Chen Q."/>
            <person name="Ma K."/>
        </authorList>
    </citation>
    <scope>NUCLEOTIDE SEQUENCE [LARGE SCALE GENOMIC DNA]</scope>
    <source>
        <strain evidence="2 3">DSM 11113</strain>
    </source>
</reference>
<dbReference type="InterPro" id="IPR001173">
    <property type="entry name" value="Glyco_trans_2-like"/>
</dbReference>
<evidence type="ECO:0000313" key="2">
    <source>
        <dbReference type="EMBL" id="AJC70820.1"/>
    </source>
</evidence>
<keyword evidence="3" id="KW-1185">Reference proteome</keyword>
<protein>
    <submittedName>
        <fullName evidence="2">Dolichol-phosphate mannose synthase</fullName>
    </submittedName>
</protein>
<proteinExistence type="predicted"/>
<dbReference type="PANTHER" id="PTHR10859">
    <property type="entry name" value="GLYCOSYL TRANSFERASE"/>
    <property type="match status" value="1"/>
</dbReference>
<evidence type="ECO:0000313" key="3">
    <source>
        <dbReference type="Proteomes" id="UP000062043"/>
    </source>
</evidence>
<dbReference type="AlphaFoldDB" id="A0A0X1KHT8"/>
<dbReference type="GO" id="GO:0006487">
    <property type="term" value="P:protein N-linked glycosylation"/>
    <property type="evidence" value="ECO:0007669"/>
    <property type="project" value="TreeGrafter"/>
</dbReference>
<organism evidence="2 3">
    <name type="scientific">Thermococcus guaymasensis DSM 11113</name>
    <dbReference type="NCBI Taxonomy" id="1432656"/>
    <lineage>
        <taxon>Archaea</taxon>
        <taxon>Methanobacteriati</taxon>
        <taxon>Methanobacteriota</taxon>
        <taxon>Thermococci</taxon>
        <taxon>Thermococcales</taxon>
        <taxon>Thermococcaceae</taxon>
        <taxon>Thermococcus</taxon>
    </lineage>
</organism>
<gene>
    <name evidence="2" type="ORF">X802_00380</name>
</gene>
<dbReference type="OrthoDB" id="11098at2157"/>
<dbReference type="Proteomes" id="UP000062043">
    <property type="component" value="Chromosome"/>
</dbReference>
<dbReference type="Gene3D" id="3.90.550.10">
    <property type="entry name" value="Spore Coat Polysaccharide Biosynthesis Protein SpsA, Chain A"/>
    <property type="match status" value="1"/>
</dbReference>
<accession>A0A0X1KHT8</accession>
<dbReference type="Pfam" id="PF00535">
    <property type="entry name" value="Glycos_transf_2"/>
    <property type="match status" value="1"/>
</dbReference>
<dbReference type="PATRIC" id="fig|1432656.3.peg.74"/>
<sequence>MLGGKKISVIIPAYNEAERLPKVLERMPDFVDEVVVVDDGSSDGTYEVAEKFSRKDARIKAVRLGKNCGKGCAMREGIRHSGGDIVVFMDADGQHKPEETIKLVEPIISGEADLVIGARKVEEAGKRPFHRRLSNIITTRLIRFKLRGYVYDTQSGFRAYRREFLPEIESEGYEVETEMLLKAARMGARIREVPVGMIYDDAREGRFGPRDVFRFLKVYFKF</sequence>
<dbReference type="EMBL" id="CP007140">
    <property type="protein sequence ID" value="AJC70820.1"/>
    <property type="molecule type" value="Genomic_DNA"/>
</dbReference>
<feature type="domain" description="Glycosyltransferase 2-like" evidence="1">
    <location>
        <begin position="8"/>
        <end position="166"/>
    </location>
</feature>
<dbReference type="InterPro" id="IPR029044">
    <property type="entry name" value="Nucleotide-diphossugar_trans"/>
</dbReference>
<dbReference type="STRING" id="1432656.X802_00380"/>
<name>A0A0X1KHT8_9EURY</name>
<dbReference type="PANTHER" id="PTHR10859:SF105">
    <property type="entry name" value="DOLICHYL-PHOSPHATE BETA-D-MANNOSYLTRANSFERASE"/>
    <property type="match status" value="1"/>
</dbReference>
<dbReference type="KEGG" id="tgy:X802_00380"/>
<dbReference type="GeneID" id="27134120"/>
<dbReference type="SUPFAM" id="SSF53448">
    <property type="entry name" value="Nucleotide-diphospho-sugar transferases"/>
    <property type="match status" value="1"/>
</dbReference>